<organism evidence="2 3">
    <name type="scientific">Flammeovirga aprica JL-4</name>
    <dbReference type="NCBI Taxonomy" id="694437"/>
    <lineage>
        <taxon>Bacteria</taxon>
        <taxon>Pseudomonadati</taxon>
        <taxon>Bacteroidota</taxon>
        <taxon>Cytophagia</taxon>
        <taxon>Cytophagales</taxon>
        <taxon>Flammeovirgaceae</taxon>
        <taxon>Flammeovirga</taxon>
    </lineage>
</organism>
<sequence>MNSIPKALIVVFSIFCFFSCEPADIANTASAVEGNYLVTSISAKTGQGQSSLQSLTDKDIVVLSKTGDRSVNLQIFVENVAVKLGSSQEDFVKKTYSDVLVEGNRENNSFQLSKITNYETNASLSGSINEDGRLTLSYRISGTEFFSITAIRR</sequence>
<proteinExistence type="predicted"/>
<keyword evidence="1" id="KW-0732">Signal</keyword>
<gene>
    <name evidence="2" type="ORF">HHU12_13090</name>
</gene>
<keyword evidence="3" id="KW-1185">Reference proteome</keyword>
<dbReference type="RefSeq" id="WP_169657193.1">
    <property type="nucleotide sequence ID" value="NZ_JABANE010000031.1"/>
</dbReference>
<dbReference type="AlphaFoldDB" id="A0A7X9RUF0"/>
<dbReference type="Proteomes" id="UP000576082">
    <property type="component" value="Unassembled WGS sequence"/>
</dbReference>
<dbReference type="EMBL" id="JABANE010000031">
    <property type="protein sequence ID" value="NME68901.1"/>
    <property type="molecule type" value="Genomic_DNA"/>
</dbReference>
<evidence type="ECO:0000313" key="2">
    <source>
        <dbReference type="EMBL" id="NME68901.1"/>
    </source>
</evidence>
<protein>
    <recommendedName>
        <fullName evidence="4">Lipocalin-like domain-containing protein</fullName>
    </recommendedName>
</protein>
<comment type="caution">
    <text evidence="2">The sequence shown here is derived from an EMBL/GenBank/DDBJ whole genome shotgun (WGS) entry which is preliminary data.</text>
</comment>
<evidence type="ECO:0000313" key="3">
    <source>
        <dbReference type="Proteomes" id="UP000576082"/>
    </source>
</evidence>
<feature type="chain" id="PRO_5030536229" description="Lipocalin-like domain-containing protein" evidence="1">
    <location>
        <begin position="23"/>
        <end position="153"/>
    </location>
</feature>
<evidence type="ECO:0008006" key="4">
    <source>
        <dbReference type="Google" id="ProtNLM"/>
    </source>
</evidence>
<accession>A0A7X9RUF0</accession>
<reference evidence="2 3" key="1">
    <citation type="submission" date="2020-04" db="EMBL/GenBank/DDBJ databases">
        <title>Flammeovirga sp. SR4, a novel species isolated from seawater.</title>
        <authorList>
            <person name="Wang X."/>
        </authorList>
    </citation>
    <scope>NUCLEOTIDE SEQUENCE [LARGE SCALE GENOMIC DNA]</scope>
    <source>
        <strain evidence="2 3">ATCC 23126</strain>
    </source>
</reference>
<name>A0A7X9RUF0_9BACT</name>
<feature type="signal peptide" evidence="1">
    <location>
        <begin position="1"/>
        <end position="22"/>
    </location>
</feature>
<evidence type="ECO:0000256" key="1">
    <source>
        <dbReference type="SAM" id="SignalP"/>
    </source>
</evidence>